<dbReference type="CDD" id="cd08249">
    <property type="entry name" value="enoyl_reductase_like"/>
    <property type="match status" value="1"/>
</dbReference>
<dbReference type="OrthoDB" id="3509362at2759"/>
<dbReference type="EMBL" id="MU006101">
    <property type="protein sequence ID" value="KAF2837127.1"/>
    <property type="molecule type" value="Genomic_DNA"/>
</dbReference>
<keyword evidence="6" id="KW-1185">Reference proteome</keyword>
<dbReference type="Gene3D" id="3.90.180.10">
    <property type="entry name" value="Medium-chain alcohol dehydrogenases, catalytic domain"/>
    <property type="match status" value="1"/>
</dbReference>
<evidence type="ECO:0000313" key="6">
    <source>
        <dbReference type="Proteomes" id="UP000799429"/>
    </source>
</evidence>
<evidence type="ECO:0000313" key="5">
    <source>
        <dbReference type="EMBL" id="KAF2837127.1"/>
    </source>
</evidence>
<name>A0A9P4S8C4_9PEZI</name>
<proteinExistence type="inferred from homology"/>
<dbReference type="InterPro" id="IPR011032">
    <property type="entry name" value="GroES-like_sf"/>
</dbReference>
<dbReference type="Proteomes" id="UP000799429">
    <property type="component" value="Unassembled WGS sequence"/>
</dbReference>
<comment type="subunit">
    <text evidence="2">Monomer.</text>
</comment>
<evidence type="ECO:0000259" key="4">
    <source>
        <dbReference type="SMART" id="SM00829"/>
    </source>
</evidence>
<evidence type="ECO:0000256" key="1">
    <source>
        <dbReference type="ARBA" id="ARBA00008072"/>
    </source>
</evidence>
<dbReference type="SUPFAM" id="SSF51735">
    <property type="entry name" value="NAD(P)-binding Rossmann-fold domains"/>
    <property type="match status" value="1"/>
</dbReference>
<dbReference type="AlphaFoldDB" id="A0A9P4S8C4"/>
<dbReference type="GO" id="GO:0016651">
    <property type="term" value="F:oxidoreductase activity, acting on NAD(P)H"/>
    <property type="evidence" value="ECO:0007669"/>
    <property type="project" value="InterPro"/>
</dbReference>
<evidence type="ECO:0000256" key="3">
    <source>
        <dbReference type="ARBA" id="ARBA00023002"/>
    </source>
</evidence>
<feature type="domain" description="Enoyl reductase (ER)" evidence="4">
    <location>
        <begin position="10"/>
        <end position="274"/>
    </location>
</feature>
<comment type="similarity">
    <text evidence="1">Belongs to the zinc-containing alcohol dehydrogenase family.</text>
</comment>
<dbReference type="PANTHER" id="PTHR45348:SF2">
    <property type="entry name" value="ZINC-TYPE ALCOHOL DEHYDROGENASE-LIKE PROTEIN C2E1P3.01"/>
    <property type="match status" value="1"/>
</dbReference>
<accession>A0A9P4S8C4</accession>
<dbReference type="SMART" id="SM00829">
    <property type="entry name" value="PKS_ER"/>
    <property type="match status" value="1"/>
</dbReference>
<comment type="caution">
    <text evidence="5">The sequence shown here is derived from an EMBL/GenBank/DDBJ whole genome shotgun (WGS) entry which is preliminary data.</text>
</comment>
<dbReference type="Gene3D" id="3.40.50.720">
    <property type="entry name" value="NAD(P)-binding Rossmann-like Domain"/>
    <property type="match status" value="1"/>
</dbReference>
<gene>
    <name evidence="5" type="ORF">M501DRAFT_986923</name>
</gene>
<dbReference type="InterPro" id="IPR036291">
    <property type="entry name" value="NAD(P)-bd_dom_sf"/>
</dbReference>
<sequence>MANEAAWIDALNTPLRVAPAEKYTPGPNEILVKNEVIGINPLEGKQARFPIRPLNFPTILGMSFAGTVEAVGSDITNFAPGDRIAASTPSHIGDPRYGGFQKYALADPRSAFKLFPETSASDGAIVITNLVTAITALNITLGLARAPTSGEKAEKKEGKVLIYGGSSSVGGFAVKYATDAGYEVVTTSSPQNKDFVASMGPVHIVDHTQGTEAIVAELESHGPYIGFFDAVGAGAAAEVLSTLLDRSGGGEYSTVLPPMGPRAYQPPESVKVVFHPYSILLDQNEELREWVFGTYIPWALNEGKVVPTRSEKVNGGLGAMQTALEKVLGVSGRKLVVYPWE</sequence>
<evidence type="ECO:0000256" key="2">
    <source>
        <dbReference type="ARBA" id="ARBA00011245"/>
    </source>
</evidence>
<dbReference type="InterPro" id="IPR020843">
    <property type="entry name" value="ER"/>
</dbReference>
<dbReference type="InterPro" id="IPR013154">
    <property type="entry name" value="ADH-like_N"/>
</dbReference>
<reference evidence="5" key="1">
    <citation type="journal article" date="2020" name="Stud. Mycol.">
        <title>101 Dothideomycetes genomes: a test case for predicting lifestyles and emergence of pathogens.</title>
        <authorList>
            <person name="Haridas S."/>
            <person name="Albert R."/>
            <person name="Binder M."/>
            <person name="Bloem J."/>
            <person name="Labutti K."/>
            <person name="Salamov A."/>
            <person name="Andreopoulos B."/>
            <person name="Baker S."/>
            <person name="Barry K."/>
            <person name="Bills G."/>
            <person name="Bluhm B."/>
            <person name="Cannon C."/>
            <person name="Castanera R."/>
            <person name="Culley D."/>
            <person name="Daum C."/>
            <person name="Ezra D."/>
            <person name="Gonzalez J."/>
            <person name="Henrissat B."/>
            <person name="Kuo A."/>
            <person name="Liang C."/>
            <person name="Lipzen A."/>
            <person name="Lutzoni F."/>
            <person name="Magnuson J."/>
            <person name="Mondo S."/>
            <person name="Nolan M."/>
            <person name="Ohm R."/>
            <person name="Pangilinan J."/>
            <person name="Park H.-J."/>
            <person name="Ramirez L."/>
            <person name="Alfaro M."/>
            <person name="Sun H."/>
            <person name="Tritt A."/>
            <person name="Yoshinaga Y."/>
            <person name="Zwiers L.-H."/>
            <person name="Turgeon B."/>
            <person name="Goodwin S."/>
            <person name="Spatafora J."/>
            <person name="Crous P."/>
            <person name="Grigoriev I."/>
        </authorList>
    </citation>
    <scope>NUCLEOTIDE SEQUENCE</scope>
    <source>
        <strain evidence="5">CBS 101060</strain>
    </source>
</reference>
<dbReference type="SUPFAM" id="SSF50129">
    <property type="entry name" value="GroES-like"/>
    <property type="match status" value="1"/>
</dbReference>
<organism evidence="5 6">
    <name type="scientific">Patellaria atrata CBS 101060</name>
    <dbReference type="NCBI Taxonomy" id="1346257"/>
    <lineage>
        <taxon>Eukaryota</taxon>
        <taxon>Fungi</taxon>
        <taxon>Dikarya</taxon>
        <taxon>Ascomycota</taxon>
        <taxon>Pezizomycotina</taxon>
        <taxon>Dothideomycetes</taxon>
        <taxon>Dothideomycetes incertae sedis</taxon>
        <taxon>Patellariales</taxon>
        <taxon>Patellariaceae</taxon>
        <taxon>Patellaria</taxon>
    </lineage>
</organism>
<keyword evidence="3" id="KW-0560">Oxidoreductase</keyword>
<dbReference type="Pfam" id="PF08240">
    <property type="entry name" value="ADH_N"/>
    <property type="match status" value="1"/>
</dbReference>
<dbReference type="PANTHER" id="PTHR45348">
    <property type="entry name" value="HYPOTHETICAL OXIDOREDUCTASE (EUROFUNG)"/>
    <property type="match status" value="1"/>
</dbReference>
<protein>
    <submittedName>
        <fullName evidence="5">Alcohol dehydrogenase</fullName>
    </submittedName>
</protein>
<dbReference type="InterPro" id="IPR047122">
    <property type="entry name" value="Trans-enoyl_RdTase-like"/>
</dbReference>